<proteinExistence type="predicted"/>
<evidence type="ECO:0000313" key="3">
    <source>
        <dbReference type="Proteomes" id="UP001321047"/>
    </source>
</evidence>
<dbReference type="EMBL" id="JAOPJZ010000018">
    <property type="protein sequence ID" value="MCU4753531.1"/>
    <property type="molecule type" value="Genomic_DNA"/>
</dbReference>
<accession>A0AAP2ZAG0</accession>
<feature type="region of interest" description="Disordered" evidence="1">
    <location>
        <begin position="23"/>
        <end position="43"/>
    </location>
</feature>
<dbReference type="InterPro" id="IPR055953">
    <property type="entry name" value="DUF7531"/>
</dbReference>
<reference evidence="2 3" key="1">
    <citation type="submission" date="2022-09" db="EMBL/GenBank/DDBJ databases">
        <title>Enrichment on poylsaccharides allowed isolation of novel metabolic and taxonomic groups of Haloarchaea.</title>
        <authorList>
            <person name="Sorokin D.Y."/>
            <person name="Elcheninov A.G."/>
            <person name="Khizhniak T.V."/>
            <person name="Kolganova T.V."/>
            <person name="Kublanov I.V."/>
        </authorList>
    </citation>
    <scope>NUCLEOTIDE SEQUENCE [LARGE SCALE GENOMIC DNA]</scope>
    <source>
        <strain evidence="2 3">AArc-curdl1</strain>
    </source>
</reference>
<comment type="caution">
    <text evidence="2">The sequence shown here is derived from an EMBL/GenBank/DDBJ whole genome shotgun (WGS) entry which is preliminary data.</text>
</comment>
<evidence type="ECO:0000256" key="1">
    <source>
        <dbReference type="SAM" id="MobiDB-lite"/>
    </source>
</evidence>
<feature type="region of interest" description="Disordered" evidence="1">
    <location>
        <begin position="174"/>
        <end position="202"/>
    </location>
</feature>
<dbReference type="Proteomes" id="UP001321047">
    <property type="component" value="Unassembled WGS sequence"/>
</dbReference>
<name>A0AAP2ZAG0_9EURY</name>
<sequence length="325" mass="34797">MRVSCQGCAGCCIDWRPLLEDEGVSHTGSGHPNAETGDKQGPRRRAAIDDVYNLVSLSRDDVRGLLETGYGDVLVPRLWAADSSDDSVDIDGYELAAIHGRPVFFVGLAKPPKPVAPFGRDEPEWLPSCAFLDPTTLQCRIHDEDHYPEECAEYPAHNVALEHETECERVESAFGGTRLLRDDGDSTDEPPSGEPKAGVDTPFQTVDVDEGAVDGLLLGPQAIGQKLFVHPAPDELEGRIERLAAGEATLEDRATFVAVAAGSAPGTVAVSEPHRERAYESVLAADSWAGKAIEEWARVAADESPDPALAAVLEDGRGAPETPGW</sequence>
<organism evidence="2 3">
    <name type="scientific">Natronosalvus hydrolyticus</name>
    <dbReference type="NCBI Taxonomy" id="2979988"/>
    <lineage>
        <taxon>Archaea</taxon>
        <taxon>Methanobacteriati</taxon>
        <taxon>Methanobacteriota</taxon>
        <taxon>Stenosarchaea group</taxon>
        <taxon>Halobacteria</taxon>
        <taxon>Halobacteriales</taxon>
        <taxon>Natrialbaceae</taxon>
        <taxon>Natronosalvus</taxon>
    </lineage>
</organism>
<dbReference type="RefSeq" id="WP_342809905.1">
    <property type="nucleotide sequence ID" value="NZ_JAOPJZ010000018.1"/>
</dbReference>
<dbReference type="AlphaFoldDB" id="A0AAP2ZAG0"/>
<keyword evidence="3" id="KW-1185">Reference proteome</keyword>
<dbReference type="Pfam" id="PF24375">
    <property type="entry name" value="DUF7531"/>
    <property type="match status" value="2"/>
</dbReference>
<evidence type="ECO:0000313" key="2">
    <source>
        <dbReference type="EMBL" id="MCU4753531.1"/>
    </source>
</evidence>
<gene>
    <name evidence="2" type="ORF">OB919_16320</name>
</gene>
<protein>
    <submittedName>
        <fullName evidence="2">YkgJ family cysteine cluster protein</fullName>
    </submittedName>
</protein>